<dbReference type="InterPro" id="IPR019554">
    <property type="entry name" value="Soluble_ligand-bd"/>
</dbReference>
<dbReference type="SUPFAM" id="SSF47781">
    <property type="entry name" value="RuvA domain 2-like"/>
    <property type="match status" value="1"/>
</dbReference>
<dbReference type="Proteomes" id="UP001179280">
    <property type="component" value="Unassembled WGS sequence"/>
</dbReference>
<dbReference type="EMBL" id="JAFBCV010000003">
    <property type="protein sequence ID" value="MBM7838068.1"/>
    <property type="molecule type" value="Genomic_DNA"/>
</dbReference>
<keyword evidence="1" id="KW-1133">Transmembrane helix</keyword>
<name>A0ABS2SRC2_9BACI</name>
<dbReference type="InterPro" id="IPR003583">
    <property type="entry name" value="Hlx-hairpin-Hlx_DNA-bd_motif"/>
</dbReference>
<protein>
    <submittedName>
        <fullName evidence="3">Competence protein ComEA</fullName>
    </submittedName>
</protein>
<evidence type="ECO:0000256" key="1">
    <source>
        <dbReference type="SAM" id="Phobius"/>
    </source>
</evidence>
<keyword evidence="1" id="KW-0812">Transmembrane</keyword>
<dbReference type="NCBIfam" id="TIGR00426">
    <property type="entry name" value="competence protein ComEA helix-hairpin-helix repeat region"/>
    <property type="match status" value="1"/>
</dbReference>
<dbReference type="InterPro" id="IPR004509">
    <property type="entry name" value="Competence_ComEA_HhH"/>
</dbReference>
<dbReference type="PANTHER" id="PTHR21180">
    <property type="entry name" value="ENDONUCLEASE/EXONUCLEASE/PHOSPHATASE FAMILY DOMAIN-CONTAINING PROTEIN 1"/>
    <property type="match status" value="1"/>
</dbReference>
<dbReference type="SMART" id="SM00278">
    <property type="entry name" value="HhH1"/>
    <property type="match status" value="2"/>
</dbReference>
<feature type="domain" description="Helix-hairpin-helix DNA-binding motif class 1" evidence="2">
    <location>
        <begin position="184"/>
        <end position="203"/>
    </location>
</feature>
<accession>A0ABS2SRC2</accession>
<gene>
    <name evidence="3" type="ORF">JOC54_001299</name>
</gene>
<feature type="domain" description="Helix-hairpin-helix DNA-binding motif class 1" evidence="2">
    <location>
        <begin position="154"/>
        <end position="173"/>
    </location>
</feature>
<dbReference type="Gene3D" id="1.10.150.310">
    <property type="entry name" value="Tex RuvX-like domain-like"/>
    <property type="match status" value="1"/>
</dbReference>
<feature type="transmembrane region" description="Helical" evidence="1">
    <location>
        <begin position="12"/>
        <end position="30"/>
    </location>
</feature>
<evidence type="ECO:0000259" key="2">
    <source>
        <dbReference type="SMART" id="SM00278"/>
    </source>
</evidence>
<evidence type="ECO:0000313" key="3">
    <source>
        <dbReference type="EMBL" id="MBM7838068.1"/>
    </source>
</evidence>
<keyword evidence="1" id="KW-0472">Membrane</keyword>
<dbReference type="RefSeq" id="WP_204465198.1">
    <property type="nucleotide sequence ID" value="NZ_JAFBCV010000003.1"/>
</dbReference>
<keyword evidence="4" id="KW-1185">Reference proteome</keyword>
<dbReference type="InterPro" id="IPR010994">
    <property type="entry name" value="RuvA_2-like"/>
</dbReference>
<organism evidence="3 4">
    <name type="scientific">Shouchella xiaoxiensis</name>
    <dbReference type="NCBI Taxonomy" id="766895"/>
    <lineage>
        <taxon>Bacteria</taxon>
        <taxon>Bacillati</taxon>
        <taxon>Bacillota</taxon>
        <taxon>Bacilli</taxon>
        <taxon>Bacillales</taxon>
        <taxon>Bacillaceae</taxon>
        <taxon>Shouchella</taxon>
    </lineage>
</organism>
<evidence type="ECO:0000313" key="4">
    <source>
        <dbReference type="Proteomes" id="UP001179280"/>
    </source>
</evidence>
<dbReference type="InterPro" id="IPR051675">
    <property type="entry name" value="Endo/Exo/Phosphatase_dom_1"/>
</dbReference>
<proteinExistence type="predicted"/>
<dbReference type="Pfam" id="PF12836">
    <property type="entry name" value="HHH_3"/>
    <property type="match status" value="1"/>
</dbReference>
<dbReference type="Gene3D" id="3.10.560.10">
    <property type="entry name" value="Outer membrane lipoprotein wza domain like"/>
    <property type="match status" value="1"/>
</dbReference>
<dbReference type="PANTHER" id="PTHR21180:SF32">
    <property type="entry name" value="ENDONUCLEASE_EXONUCLEASE_PHOSPHATASE FAMILY DOMAIN-CONTAINING PROTEIN 1"/>
    <property type="match status" value="1"/>
</dbReference>
<dbReference type="Pfam" id="PF10531">
    <property type="entry name" value="SLBB"/>
    <property type="match status" value="1"/>
</dbReference>
<comment type="caution">
    <text evidence="3">The sequence shown here is derived from an EMBL/GenBank/DDBJ whole genome shotgun (WGS) entry which is preliminary data.</text>
</comment>
<sequence length="207" mass="22646">MKQLFNRPLYRYGVIAIGCISLISLIYLFTEGSNDSTFEDDWHALGLTDNEPEVEEIETVPAEVVVDVKGAVAHPGVYTLPAESRVYEVIEKAGGFLVEANQDAVNLALRISDELIVFVPKEGEETEALPLEINQSSHSNDQEDKVDLNSATEVELQTLSGIGPSKAASIISHRDEHGPFSTIEDLMEVSGIGEKSFESLKESIIVK</sequence>
<reference evidence="3" key="1">
    <citation type="submission" date="2021-01" db="EMBL/GenBank/DDBJ databases">
        <title>Genomic Encyclopedia of Type Strains, Phase IV (KMG-IV): sequencing the most valuable type-strain genomes for metagenomic binning, comparative biology and taxonomic classification.</title>
        <authorList>
            <person name="Goeker M."/>
        </authorList>
    </citation>
    <scope>NUCLEOTIDE SEQUENCE</scope>
    <source>
        <strain evidence="3">DSM 21943</strain>
    </source>
</reference>